<name>A0ACA9K129_9GLOM</name>
<organism evidence="1 2">
    <name type="scientific">Acaulospora colombiana</name>
    <dbReference type="NCBI Taxonomy" id="27376"/>
    <lineage>
        <taxon>Eukaryota</taxon>
        <taxon>Fungi</taxon>
        <taxon>Fungi incertae sedis</taxon>
        <taxon>Mucoromycota</taxon>
        <taxon>Glomeromycotina</taxon>
        <taxon>Glomeromycetes</taxon>
        <taxon>Diversisporales</taxon>
        <taxon>Acaulosporaceae</taxon>
        <taxon>Acaulospora</taxon>
    </lineage>
</organism>
<evidence type="ECO:0000313" key="1">
    <source>
        <dbReference type="EMBL" id="CAG8446373.1"/>
    </source>
</evidence>
<accession>A0ACA9K129</accession>
<gene>
    <name evidence="1" type="ORF">ACOLOM_LOCUS535</name>
</gene>
<protein>
    <submittedName>
        <fullName evidence="1">12626_t:CDS:1</fullName>
    </submittedName>
</protein>
<reference evidence="1" key="1">
    <citation type="submission" date="2021-06" db="EMBL/GenBank/DDBJ databases">
        <authorList>
            <person name="Kallberg Y."/>
            <person name="Tangrot J."/>
            <person name="Rosling A."/>
        </authorList>
    </citation>
    <scope>NUCLEOTIDE SEQUENCE</scope>
    <source>
        <strain evidence="1">CL356</strain>
    </source>
</reference>
<dbReference type="Proteomes" id="UP000789525">
    <property type="component" value="Unassembled WGS sequence"/>
</dbReference>
<dbReference type="EMBL" id="CAJVPT010000545">
    <property type="protein sequence ID" value="CAG8446373.1"/>
    <property type="molecule type" value="Genomic_DNA"/>
</dbReference>
<feature type="non-terminal residue" evidence="1">
    <location>
        <position position="1"/>
    </location>
</feature>
<keyword evidence="2" id="KW-1185">Reference proteome</keyword>
<evidence type="ECO:0000313" key="2">
    <source>
        <dbReference type="Proteomes" id="UP000789525"/>
    </source>
</evidence>
<sequence length="1041" mass="117413">HLLRSLSSSAAIASLTLNGFADWVPLDEKSYDYVLKNSQLCNSSNAKSHSPHENVSPELDSCQNSILRALSDAIDPVLLDVVLDDLMEDLESGALEKLFPGPIINVDRGPGSDDERIVMTVVLTRKRYPFDENMGKIFIDVLNALVEDRRLEKYFDDHIYDSFFVLVVRLLNLIRDLVHLNDLYEGFDPAVLFSRTIGHMKDKYVENLTDLEKALIDIGFEKFEGIDDDAISSHKKAIPIHAATANSLEALQRWLNRISIVKRCKVPMDNFELSGRKAILKYLFDGLVSAAVEIRLSIGLEDEFRKHRISKTKKRIGKLINIHNDYTAKKDGPTKVEDLEAKWEKHIGKLKKNLAHMRKLRISFDFPIELLNSRLSTLNILQLEKASASVGVFDNRGSSSTSIITNDQASVISEQNIFATNYSKNEVRKKNDNKTIYRKVEIQEYIKSERLVKGQRLKFYTAMDQSVQDSGNSSGSHSSSNNQHSISINRPSGVVPTKRNNNIHEDIISLKRIKTSANDKPPNKMKSKQIVLAEDEGDDDNEMDANMKFADIVSEYRMTNSTDAEKVSDAEMQGGDSNPSTQNYLTTDIRKEMFSDSQFVQISPYEAEVQQVYEQLIKENEIEKMALLKIRDNMIEQAKNSVSKKEYPQSVEEIASLMAYLAKNDIIMNGEPTESEDNRAAVSTRFSLEDSQSSSRSIGGRESSVEKQLLQSFENYKSYNYKSGSGDVNETALDYSNPDKPRLAMAYIANVNPSYNMPGNLQFLDIAPGRAAYNLYGHHAPDALTKEELWTTVTDVKFSPDGKFIFSSSTDATIKLHSIRKDYNKFHMSSQDFKDENRKRCASDIIFNENNNTLIAGYNGFIDDPKGNWVACGTTGIGSELGDGSMWIWDIRSQCRTETKCEEKDANIISISPNDFYIALGGTSNSVYVFDTRQLNSILRVLRHDDPNDGLPHDGVMSLQWVPNSNILISGGNDNCVKVWNIGDKKENRMIYQFAKHDSPVTSVRLSPDFKVMTVGVSTGKIYVYSVNENFIEAGRNLKYF</sequence>
<proteinExistence type="predicted"/>
<comment type="caution">
    <text evidence="1">The sequence shown here is derived from an EMBL/GenBank/DDBJ whole genome shotgun (WGS) entry which is preliminary data.</text>
</comment>